<evidence type="ECO:0000313" key="1">
    <source>
        <dbReference type="EMBL" id="KAK1538918.1"/>
    </source>
</evidence>
<dbReference type="GeneID" id="85331976"/>
<dbReference type="AlphaFoldDB" id="A0AAI9Z8J8"/>
<sequence>MTAPEPTDPKGIWGTMLTMIGDDGDIKTIIDRDTEDLDWVEKNHTQHRDTREPLYLRYEESGKRHATPLSTFCWGWINDVRDDYAGPTDSSPGALVFFMGGYYRREREGHESRPVGLTLMTSLIYQMIDLYGRKICPDKGGETLSFERNKRNDIEYLCDFFKTLVQRVTKLRSLDCVIDFLNLYESESEVITAIGRLITLVQDQHAGVPVPQPFRLILTGPGPSGTLLRTLEEKKAIASSYNFISIGSKHADKAILKLDLARSFSIFCRTDSCDSP</sequence>
<keyword evidence="2" id="KW-1185">Reference proteome</keyword>
<protein>
    <submittedName>
        <fullName evidence="1">Uncharacterized protein</fullName>
    </submittedName>
</protein>
<organism evidence="1 2">
    <name type="scientific">Colletotrichum costaricense</name>
    <dbReference type="NCBI Taxonomy" id="1209916"/>
    <lineage>
        <taxon>Eukaryota</taxon>
        <taxon>Fungi</taxon>
        <taxon>Dikarya</taxon>
        <taxon>Ascomycota</taxon>
        <taxon>Pezizomycotina</taxon>
        <taxon>Sordariomycetes</taxon>
        <taxon>Hypocreomycetidae</taxon>
        <taxon>Glomerellales</taxon>
        <taxon>Glomerellaceae</taxon>
        <taxon>Colletotrichum</taxon>
        <taxon>Colletotrichum acutatum species complex</taxon>
    </lineage>
</organism>
<gene>
    <name evidence="1" type="ORF">CCOS01_00232</name>
</gene>
<accession>A0AAI9Z8J8</accession>
<proteinExistence type="predicted"/>
<dbReference type="EMBL" id="MOOE01000001">
    <property type="protein sequence ID" value="KAK1538918.1"/>
    <property type="molecule type" value="Genomic_DNA"/>
</dbReference>
<dbReference type="Proteomes" id="UP001240678">
    <property type="component" value="Unassembled WGS sequence"/>
</dbReference>
<comment type="caution">
    <text evidence="1">The sequence shown here is derived from an EMBL/GenBank/DDBJ whole genome shotgun (WGS) entry which is preliminary data.</text>
</comment>
<dbReference type="RefSeq" id="XP_060319867.1">
    <property type="nucleotide sequence ID" value="XM_060448429.1"/>
</dbReference>
<name>A0AAI9Z8J8_9PEZI</name>
<reference evidence="1 2" key="1">
    <citation type="submission" date="2016-10" db="EMBL/GenBank/DDBJ databases">
        <title>The genome sequence of Colletotrichum fioriniae PJ7.</title>
        <authorList>
            <person name="Baroncelli R."/>
        </authorList>
    </citation>
    <scope>NUCLEOTIDE SEQUENCE [LARGE SCALE GENOMIC DNA]</scope>
    <source>
        <strain evidence="1 2">IMI 309622</strain>
    </source>
</reference>
<evidence type="ECO:0000313" key="2">
    <source>
        <dbReference type="Proteomes" id="UP001240678"/>
    </source>
</evidence>